<dbReference type="EMBL" id="SMBJ01000009">
    <property type="protein sequence ID" value="TCU22484.1"/>
    <property type="molecule type" value="Genomic_DNA"/>
</dbReference>
<gene>
    <name evidence="1" type="ORF">EV130_109281</name>
</gene>
<organism evidence="1 2">
    <name type="scientific">Rhizobium azibense</name>
    <dbReference type="NCBI Taxonomy" id="1136135"/>
    <lineage>
        <taxon>Bacteria</taxon>
        <taxon>Pseudomonadati</taxon>
        <taxon>Pseudomonadota</taxon>
        <taxon>Alphaproteobacteria</taxon>
        <taxon>Hyphomicrobiales</taxon>
        <taxon>Rhizobiaceae</taxon>
        <taxon>Rhizobium/Agrobacterium group</taxon>
        <taxon>Rhizobium</taxon>
    </lineage>
</organism>
<accession>A0A4R3QMP2</accession>
<keyword evidence="2" id="KW-1185">Reference proteome</keyword>
<name>A0A4R3QMP2_9HYPH</name>
<comment type="caution">
    <text evidence="1">The sequence shown here is derived from an EMBL/GenBank/DDBJ whole genome shotgun (WGS) entry which is preliminary data.</text>
</comment>
<dbReference type="AlphaFoldDB" id="A0A4R3QMP2"/>
<reference evidence="1 2" key="1">
    <citation type="submission" date="2019-03" db="EMBL/GenBank/DDBJ databases">
        <title>Genomic Encyclopedia of Type Strains, Phase IV (KMG-V): Genome sequencing to study the core and pangenomes of soil and plant-associated prokaryotes.</title>
        <authorList>
            <person name="Whitman W."/>
        </authorList>
    </citation>
    <scope>NUCLEOTIDE SEQUENCE [LARGE SCALE GENOMIC DNA]</scope>
    <source>
        <strain evidence="1 2">Gr42</strain>
    </source>
</reference>
<evidence type="ECO:0000313" key="2">
    <source>
        <dbReference type="Proteomes" id="UP000295547"/>
    </source>
</evidence>
<protein>
    <submittedName>
        <fullName evidence="1">Uncharacterized protein</fullName>
    </submittedName>
</protein>
<evidence type="ECO:0000313" key="1">
    <source>
        <dbReference type="EMBL" id="TCU22484.1"/>
    </source>
</evidence>
<sequence>MGRALEWAVLFERLRCLVSGKPQDRGGVYAGARRSMGSWTKDLPGQSVERERRALRRIGLLALSRLLHLAGSGSVGIRILLPWCRLLGASKLLARCTVLS</sequence>
<dbReference type="Proteomes" id="UP000295547">
    <property type="component" value="Unassembled WGS sequence"/>
</dbReference>
<proteinExistence type="predicted"/>